<protein>
    <submittedName>
        <fullName evidence="1">GDYXXLXY domain-containing protein</fullName>
    </submittedName>
</protein>
<dbReference type="Proteomes" id="UP001269819">
    <property type="component" value="Unassembled WGS sequence"/>
</dbReference>
<sequence length="187" mass="20876">MNWTGIGHLFGRHRRRLILAGLLLALALVNVSIWQKESLLRDGEIIYLDLAPVDPRSLMQGDYMTLSFQLARSLRQRLGSDGSGRTEPGNGRIRVTVDERGVATLAGLYDGGELAANERLVAYRVRNNRVKLASNAFFFQEGHGDFYEGARYGQFRVAADGELLLTGLYDAQLQRLGPEPRNQSEAR</sequence>
<dbReference type="RefSeq" id="WP_316972231.1">
    <property type="nucleotide sequence ID" value="NZ_JAWIIJ010000001.1"/>
</dbReference>
<proteinExistence type="predicted"/>
<dbReference type="InterPro" id="IPR025833">
    <property type="entry name" value="GDYXXLXY"/>
</dbReference>
<organism evidence="1 2">
    <name type="scientific">Marinobacter xestospongiae</name>
    <dbReference type="NCBI Taxonomy" id="994319"/>
    <lineage>
        <taxon>Bacteria</taxon>
        <taxon>Pseudomonadati</taxon>
        <taxon>Pseudomonadota</taxon>
        <taxon>Gammaproteobacteria</taxon>
        <taxon>Pseudomonadales</taxon>
        <taxon>Marinobacteraceae</taxon>
        <taxon>Marinobacter</taxon>
    </lineage>
</organism>
<dbReference type="EMBL" id="JAWIIJ010000001">
    <property type="protein sequence ID" value="MDV2077240.1"/>
    <property type="molecule type" value="Genomic_DNA"/>
</dbReference>
<accession>A0ABU3VSU6</accession>
<comment type="caution">
    <text evidence="1">The sequence shown here is derived from an EMBL/GenBank/DDBJ whole genome shotgun (WGS) entry which is preliminary data.</text>
</comment>
<evidence type="ECO:0000313" key="1">
    <source>
        <dbReference type="EMBL" id="MDV2077240.1"/>
    </source>
</evidence>
<dbReference type="Pfam" id="PF14345">
    <property type="entry name" value="GDYXXLXY"/>
    <property type="match status" value="1"/>
</dbReference>
<name>A0ABU3VSU6_9GAMM</name>
<gene>
    <name evidence="1" type="ORF">RYS15_01025</name>
</gene>
<keyword evidence="2" id="KW-1185">Reference proteome</keyword>
<evidence type="ECO:0000313" key="2">
    <source>
        <dbReference type="Proteomes" id="UP001269819"/>
    </source>
</evidence>
<reference evidence="1 2" key="1">
    <citation type="submission" date="2023-10" db="EMBL/GenBank/DDBJ databases">
        <title>Characteristics and mechanism of a salt-tolerant marine origin heterotrophic nitrifying- aerobic denitrifying bacteria Marinobacter xestospongiae HN1.</title>
        <authorList>
            <person name="Qi R."/>
        </authorList>
    </citation>
    <scope>NUCLEOTIDE SEQUENCE [LARGE SCALE GENOMIC DNA]</scope>
    <source>
        <strain evidence="1 2">HN1</strain>
    </source>
</reference>